<keyword evidence="1" id="KW-0732">Signal</keyword>
<dbReference type="EMBL" id="AP022557">
    <property type="protein sequence ID" value="BBW98303.1"/>
    <property type="molecule type" value="Genomic_DNA"/>
</dbReference>
<evidence type="ECO:0000313" key="2">
    <source>
        <dbReference type="EMBL" id="BBW98303.1"/>
    </source>
</evidence>
<protein>
    <recommendedName>
        <fullName evidence="4">Lipoprotein</fullName>
    </recommendedName>
</protein>
<evidence type="ECO:0000313" key="3">
    <source>
        <dbReference type="Proteomes" id="UP000501421"/>
    </source>
</evidence>
<reference evidence="3" key="1">
    <citation type="journal article" date="2020" name="Microbiol. Resour. Announc.">
        <title>Complete Genome Sequence of Geobacillus sp. Strain E55-1, Isolated from Mine Geyser in Japan.</title>
        <authorList>
            <person name="Miyazaki K."/>
            <person name="Hase E."/>
            <person name="Tokito N."/>
        </authorList>
    </citation>
    <scope>NUCLEOTIDE SEQUENCE [LARGE SCALE GENOMIC DNA]</scope>
    <source>
        <strain evidence="3">E55-1</strain>
    </source>
</reference>
<dbReference type="Proteomes" id="UP000501421">
    <property type="component" value="Chromosome"/>
</dbReference>
<evidence type="ECO:0000256" key="1">
    <source>
        <dbReference type="SAM" id="SignalP"/>
    </source>
</evidence>
<dbReference type="AlphaFoldDB" id="A0A679FQF5"/>
<gene>
    <name evidence="2" type="ORF">GsuE55_31360</name>
</gene>
<feature type="signal peptide" evidence="1">
    <location>
        <begin position="1"/>
        <end position="21"/>
    </location>
</feature>
<accession>A0A679FQF5</accession>
<evidence type="ECO:0008006" key="4">
    <source>
        <dbReference type="Google" id="ProtNLM"/>
    </source>
</evidence>
<dbReference type="RefSeq" id="WP_033842596.1">
    <property type="nucleotide sequence ID" value="NZ_AP022557.1"/>
</dbReference>
<feature type="chain" id="PRO_5039718403" description="Lipoprotein" evidence="1">
    <location>
        <begin position="22"/>
        <end position="140"/>
    </location>
</feature>
<dbReference type="PROSITE" id="PS51257">
    <property type="entry name" value="PROKAR_LIPOPROTEIN"/>
    <property type="match status" value="1"/>
</dbReference>
<name>A0A679FQF5_9BACL</name>
<organism evidence="2 3">
    <name type="scientific">Geobacillus subterraneus</name>
    <dbReference type="NCBI Taxonomy" id="129338"/>
    <lineage>
        <taxon>Bacteria</taxon>
        <taxon>Bacillati</taxon>
        <taxon>Bacillota</taxon>
        <taxon>Bacilli</taxon>
        <taxon>Bacillales</taxon>
        <taxon>Anoxybacillaceae</taxon>
        <taxon>Geobacillus</taxon>
    </lineage>
</organism>
<sequence length="140" mass="15579">MKKRRAPLLILLLWLSGCSFGDIKPPELTLTVNGETVDHRLGTYTWSTGRRGVVADAAAPPLLVRELKPHPAASGAKLRIEFDYRPSTLEAGVWKDDDVDWQPVQDGTITLPKQQGSYIYVIHAAWQEGEAIYACLIRIP</sequence>
<proteinExistence type="predicted"/>
<keyword evidence="3" id="KW-1185">Reference proteome</keyword>